<evidence type="ECO:0008006" key="4">
    <source>
        <dbReference type="Google" id="ProtNLM"/>
    </source>
</evidence>
<dbReference type="EMBL" id="VCQU01000016">
    <property type="protein sequence ID" value="NMN99305.1"/>
    <property type="molecule type" value="Genomic_DNA"/>
</dbReference>
<reference evidence="2 3" key="2">
    <citation type="submission" date="2020-06" db="EMBL/GenBank/DDBJ databases">
        <title>Antribacter stalactiti gen. nov., sp. nov., a new member of the family Nacardiaceae isolated from a cave.</title>
        <authorList>
            <person name="Kim I.S."/>
        </authorList>
    </citation>
    <scope>NUCLEOTIDE SEQUENCE [LARGE SCALE GENOMIC DNA]</scope>
    <source>
        <strain evidence="2 3">YC2-7</strain>
    </source>
</reference>
<evidence type="ECO:0000256" key="1">
    <source>
        <dbReference type="SAM" id="MobiDB-lite"/>
    </source>
</evidence>
<dbReference type="AlphaFoldDB" id="A0A848KKU8"/>
<gene>
    <name evidence="2" type="ORF">FGL95_30230</name>
</gene>
<reference evidence="2 3" key="1">
    <citation type="submission" date="2019-05" db="EMBL/GenBank/DDBJ databases">
        <authorList>
            <person name="Lee S.D."/>
        </authorList>
    </citation>
    <scope>NUCLEOTIDE SEQUENCE [LARGE SCALE GENOMIC DNA]</scope>
    <source>
        <strain evidence="2 3">YC2-7</strain>
    </source>
</reference>
<accession>A0A848KKU8</accession>
<comment type="caution">
    <text evidence="2">The sequence shown here is derived from an EMBL/GenBank/DDBJ whole genome shotgun (WGS) entry which is preliminary data.</text>
</comment>
<evidence type="ECO:0000313" key="2">
    <source>
        <dbReference type="EMBL" id="NMN99305.1"/>
    </source>
</evidence>
<protein>
    <recommendedName>
        <fullName evidence="4">MinD-like ATPase involved in chromosome partitioning or flagellar assembly</fullName>
    </recommendedName>
</protein>
<proteinExistence type="predicted"/>
<name>A0A848KKU8_9NOCA</name>
<sequence>MSVVDVSTSGSAPGDREDLAWLYGPAPTRSPTDLPPRLSGPDRPDTLRGWPSPTPGGGLVRVPPTLLLGASGGAGVTTTAYGVASAAAEEHCPEVAPVIVDATPAGGSDLASRTADHRPPSATVQSWLASDHPGVGLPSAVDAVCGLSSSGARVLARDDRPLPRRESLVSVHRIVCNAGFTPVYDGGSPVGSPAVQPLLADGRISVGIVVAGRPDAANRLRPVLSWLDDHYGDYLLANTVIVVAQQTPFGGGAVVNHLRAHLGRWVRSVVEIPCDPHLAIGEAIRWDILAEATKEAYRLLLKELSS</sequence>
<feature type="compositionally biased region" description="Polar residues" evidence="1">
    <location>
        <begin position="1"/>
        <end position="11"/>
    </location>
</feature>
<dbReference type="RefSeq" id="WP_169594453.1">
    <property type="nucleotide sequence ID" value="NZ_VCQU01000016.1"/>
</dbReference>
<evidence type="ECO:0000313" key="3">
    <source>
        <dbReference type="Proteomes" id="UP000535543"/>
    </source>
</evidence>
<feature type="region of interest" description="Disordered" evidence="1">
    <location>
        <begin position="1"/>
        <end position="58"/>
    </location>
</feature>
<organism evidence="2 3">
    <name type="scientific">Antrihabitans stalactiti</name>
    <dbReference type="NCBI Taxonomy" id="2584121"/>
    <lineage>
        <taxon>Bacteria</taxon>
        <taxon>Bacillati</taxon>
        <taxon>Actinomycetota</taxon>
        <taxon>Actinomycetes</taxon>
        <taxon>Mycobacteriales</taxon>
        <taxon>Nocardiaceae</taxon>
        <taxon>Antrihabitans</taxon>
    </lineage>
</organism>
<dbReference type="Proteomes" id="UP000535543">
    <property type="component" value="Unassembled WGS sequence"/>
</dbReference>
<keyword evidence="3" id="KW-1185">Reference proteome</keyword>